<dbReference type="EMBL" id="CP073581">
    <property type="protein sequence ID" value="QUJ77811.1"/>
    <property type="molecule type" value="Genomic_DNA"/>
</dbReference>
<protein>
    <recommendedName>
        <fullName evidence="4">DUF3016 domain-containing protein</fullName>
    </recommendedName>
</protein>
<gene>
    <name evidence="2" type="ORF">KDD17_07710</name>
</gene>
<proteinExistence type="predicted"/>
<feature type="chain" id="PRO_5038021176" description="DUF3016 domain-containing protein" evidence="1">
    <location>
        <begin position="20"/>
        <end position="161"/>
    </location>
</feature>
<dbReference type="KEGG" id="sual:KDD17_07710"/>
<keyword evidence="3" id="KW-1185">Reference proteome</keyword>
<keyword evidence="1" id="KW-0732">Signal</keyword>
<reference evidence="2" key="1">
    <citation type="submission" date="2021-04" db="EMBL/GenBank/DDBJ databases">
        <title>Complete genome sequence for Sulfitobacter sp. strain JK7-1.</title>
        <authorList>
            <person name="Park S.-J."/>
        </authorList>
    </citation>
    <scope>NUCLEOTIDE SEQUENCE</scope>
    <source>
        <strain evidence="2">JK7-1</strain>
    </source>
</reference>
<evidence type="ECO:0000256" key="1">
    <source>
        <dbReference type="SAM" id="SignalP"/>
    </source>
</evidence>
<evidence type="ECO:0008006" key="4">
    <source>
        <dbReference type="Google" id="ProtNLM"/>
    </source>
</evidence>
<feature type="signal peptide" evidence="1">
    <location>
        <begin position="1"/>
        <end position="19"/>
    </location>
</feature>
<organism evidence="2 3">
    <name type="scientific">Sulfitobacter albidus</name>
    <dbReference type="NCBI Taxonomy" id="2829501"/>
    <lineage>
        <taxon>Bacteria</taxon>
        <taxon>Pseudomonadati</taxon>
        <taxon>Pseudomonadota</taxon>
        <taxon>Alphaproteobacteria</taxon>
        <taxon>Rhodobacterales</taxon>
        <taxon>Roseobacteraceae</taxon>
        <taxon>Sulfitobacter</taxon>
    </lineage>
</organism>
<dbReference type="AlphaFoldDB" id="A0A975PNT8"/>
<name>A0A975PNT8_9RHOB</name>
<accession>A0A975PNT8</accession>
<dbReference type="RefSeq" id="WP_212706004.1">
    <property type="nucleotide sequence ID" value="NZ_CP073581.1"/>
</dbReference>
<evidence type="ECO:0000313" key="3">
    <source>
        <dbReference type="Proteomes" id="UP000683291"/>
    </source>
</evidence>
<sequence length="161" mass="17237">MKRTVFATAALTLALGATAATSATMVKEIDVDTELSAIQNERAVEVLTTLDADLEKAIASRLVDRLDDRGARVLIDIDEVSLANSFEQAVGSEDAVLVGDVSLRIPGIANNQNYTLTVSSSQAQAYFPDGTQLADFTLSSDVYYTAMIDAFADNVVRNLDK</sequence>
<dbReference type="Proteomes" id="UP000683291">
    <property type="component" value="Chromosome 1"/>
</dbReference>
<evidence type="ECO:0000313" key="2">
    <source>
        <dbReference type="EMBL" id="QUJ77811.1"/>
    </source>
</evidence>